<dbReference type="AlphaFoldDB" id="A0A2T5H8C7"/>
<dbReference type="RefSeq" id="WP_107804422.1">
    <property type="nucleotide sequence ID" value="NZ_QAOI01000040.1"/>
</dbReference>
<organism evidence="3 4">
    <name type="scientific">Nitrosomonas oligotropha</name>
    <dbReference type="NCBI Taxonomy" id="42354"/>
    <lineage>
        <taxon>Bacteria</taxon>
        <taxon>Pseudomonadati</taxon>
        <taxon>Pseudomonadota</taxon>
        <taxon>Betaproteobacteria</taxon>
        <taxon>Nitrosomonadales</taxon>
        <taxon>Nitrosomonadaceae</taxon>
        <taxon>Nitrosomonas</taxon>
    </lineage>
</organism>
<accession>A0A2T5H8C7</accession>
<evidence type="ECO:0000313" key="4">
    <source>
        <dbReference type="Proteomes" id="UP000244128"/>
    </source>
</evidence>
<comment type="caution">
    <text evidence="3">The sequence shown here is derived from an EMBL/GenBank/DDBJ whole genome shotgun (WGS) entry which is preliminary data.</text>
</comment>
<gene>
    <name evidence="3" type="ORF">C8R26_1408</name>
</gene>
<sequence>MRGLVIPGWEEKWKGKNLNIKKERGAVAVLVALSMALLIGFVGLALDLGRLYVAKTELQNSADACALAAARELTGANTNQLTLAEAAGITTGELHDVLFQDEQVVISGVTFSTSLTGGYLSAFTGPGATDMRFARCEASRSGIGNFLIQVLNILPGISIGDQMVSASAVATLSPSQITSCAVPVGICSSDVPASTAVGTWITSVLGPGKGGKKGDTVDLTGNFMWIDFTPPAGGAAELAGQLTGPGVCNLPALGTNVGEAGVKSSLANDWNSRFGIYQGSVKEGDSIPDYSGYAYTEKNWPSTFGAFTDFQSKRGANTAYQGDAATGLKTTGKVESSTYLNANGADRRLATAAIVDCDGLKSGTTSAVSAWACIMMLHPINNSSGGAGTGADRMYLEYLGRSNQANSPCATNGVPAGPTGVGPMVPALVR</sequence>
<dbReference type="EMBL" id="QAOI01000040">
    <property type="protein sequence ID" value="PTQ67821.1"/>
    <property type="molecule type" value="Genomic_DNA"/>
</dbReference>
<dbReference type="Proteomes" id="UP000244128">
    <property type="component" value="Unassembled WGS sequence"/>
</dbReference>
<proteinExistence type="predicted"/>
<keyword evidence="1" id="KW-0812">Transmembrane</keyword>
<dbReference type="Pfam" id="PF13400">
    <property type="entry name" value="Tad"/>
    <property type="match status" value="1"/>
</dbReference>
<keyword evidence="1" id="KW-1133">Transmembrane helix</keyword>
<name>A0A2T5H8C7_9PROT</name>
<dbReference type="InterPro" id="IPR028087">
    <property type="entry name" value="Tad_N"/>
</dbReference>
<keyword evidence="1" id="KW-0472">Membrane</keyword>
<protein>
    <submittedName>
        <fullName evidence="3">Putative Flp pilus-assembly TadE/G-like protein</fullName>
    </submittedName>
</protein>
<feature type="transmembrane region" description="Helical" evidence="1">
    <location>
        <begin position="26"/>
        <end position="46"/>
    </location>
</feature>
<reference evidence="3 4" key="1">
    <citation type="submission" date="2018-04" db="EMBL/GenBank/DDBJ databases">
        <title>Active sludge and wastewater microbial communities from Klosterneuburg, Austria.</title>
        <authorList>
            <person name="Wagner M."/>
        </authorList>
    </citation>
    <scope>NUCLEOTIDE SEQUENCE [LARGE SCALE GENOMIC DNA]</scope>
    <source>
        <strain evidence="3 4">Nm49</strain>
    </source>
</reference>
<evidence type="ECO:0000313" key="3">
    <source>
        <dbReference type="EMBL" id="PTQ67821.1"/>
    </source>
</evidence>
<evidence type="ECO:0000259" key="2">
    <source>
        <dbReference type="Pfam" id="PF13400"/>
    </source>
</evidence>
<feature type="domain" description="Putative Flp pilus-assembly TadG-like N-terminal" evidence="2">
    <location>
        <begin position="25"/>
        <end position="71"/>
    </location>
</feature>
<evidence type="ECO:0000256" key="1">
    <source>
        <dbReference type="SAM" id="Phobius"/>
    </source>
</evidence>